<name>A0A1Q9C9S7_SYMMI</name>
<protein>
    <submittedName>
        <fullName evidence="1">Uncharacterized protein</fullName>
    </submittedName>
</protein>
<gene>
    <name evidence="1" type="ORF">AK812_SmicGene40021</name>
</gene>
<organism evidence="1 2">
    <name type="scientific">Symbiodinium microadriaticum</name>
    <name type="common">Dinoflagellate</name>
    <name type="synonym">Zooxanthella microadriatica</name>
    <dbReference type="NCBI Taxonomy" id="2951"/>
    <lineage>
        <taxon>Eukaryota</taxon>
        <taxon>Sar</taxon>
        <taxon>Alveolata</taxon>
        <taxon>Dinophyceae</taxon>
        <taxon>Suessiales</taxon>
        <taxon>Symbiodiniaceae</taxon>
        <taxon>Symbiodinium</taxon>
    </lineage>
</organism>
<evidence type="ECO:0000313" key="2">
    <source>
        <dbReference type="Proteomes" id="UP000186817"/>
    </source>
</evidence>
<reference evidence="1 2" key="1">
    <citation type="submission" date="2016-02" db="EMBL/GenBank/DDBJ databases">
        <title>Genome analysis of coral dinoflagellate symbionts highlights evolutionary adaptations to a symbiotic lifestyle.</title>
        <authorList>
            <person name="Aranda M."/>
            <person name="Li Y."/>
            <person name="Liew Y.J."/>
            <person name="Baumgarten S."/>
            <person name="Simakov O."/>
            <person name="Wilson M."/>
            <person name="Piel J."/>
            <person name="Ashoor H."/>
            <person name="Bougouffa S."/>
            <person name="Bajic V.B."/>
            <person name="Ryu T."/>
            <person name="Ravasi T."/>
            <person name="Bayer T."/>
            <person name="Micklem G."/>
            <person name="Kim H."/>
            <person name="Bhak J."/>
            <person name="Lajeunesse T.C."/>
            <person name="Voolstra C.R."/>
        </authorList>
    </citation>
    <scope>NUCLEOTIDE SEQUENCE [LARGE SCALE GENOMIC DNA]</scope>
    <source>
        <strain evidence="1 2">CCMP2467</strain>
    </source>
</reference>
<sequence>MANDRERSRSRSGKVWWVAVTMVPEDEPIKVFADDFEDEADVYDFLKEAQKHVPDVSVAKMKLFSSKFASDGHEAHFRNNMKLTEIPKMAGSYTVPLFIKYIREQVTEQDTNMEKKLEEKFDEILQPIKVNLESIRNSMERGFVTSDIVIQAQIPQRFVDGGSIRASQVGADIDLTAFLRTHVIRRVDEDWKPFTMPAEASPTPFDRSELEKALEKDNFAYMNIESDNPFNIKVNIRDPQFQKCHFVSRMDGVILPHKAMTNLKDDTLRNIVQYAVAFVEIESGEKGMDNAGIQLLSSLMAMAACFQHQCLYGVVIDRTFTQARLVKYYQQCCLADGIFHPSALPQVARKILESHP</sequence>
<evidence type="ECO:0000313" key="1">
    <source>
        <dbReference type="EMBL" id="OLP79661.1"/>
    </source>
</evidence>
<comment type="caution">
    <text evidence="1">The sequence shown here is derived from an EMBL/GenBank/DDBJ whole genome shotgun (WGS) entry which is preliminary data.</text>
</comment>
<dbReference type="Proteomes" id="UP000186817">
    <property type="component" value="Unassembled WGS sequence"/>
</dbReference>
<dbReference type="AlphaFoldDB" id="A0A1Q9C9S7"/>
<dbReference type="OrthoDB" id="408569at2759"/>
<accession>A0A1Q9C9S7</accession>
<dbReference type="EMBL" id="LSRX01001460">
    <property type="protein sequence ID" value="OLP79661.1"/>
    <property type="molecule type" value="Genomic_DNA"/>
</dbReference>
<proteinExistence type="predicted"/>
<keyword evidence="2" id="KW-1185">Reference proteome</keyword>